<dbReference type="PIRSF" id="PIRSF038958">
    <property type="entry name" value="PG_synth_SpoVB"/>
    <property type="match status" value="1"/>
</dbReference>
<comment type="caution">
    <text evidence="7">The sequence shown here is derived from an EMBL/GenBank/DDBJ whole genome shotgun (WGS) entry which is preliminary data.</text>
</comment>
<feature type="transmembrane region" description="Helical" evidence="6">
    <location>
        <begin position="274"/>
        <end position="293"/>
    </location>
</feature>
<name>A0A645A4S6_9ZZZZ</name>
<dbReference type="AlphaFoldDB" id="A0A645A4S6"/>
<gene>
    <name evidence="7" type="primary">spoVB_13</name>
    <name evidence="7" type="ORF">SDC9_94804</name>
</gene>
<feature type="transmembrane region" description="Helical" evidence="6">
    <location>
        <begin position="137"/>
        <end position="159"/>
    </location>
</feature>
<feature type="transmembrane region" description="Helical" evidence="6">
    <location>
        <begin position="107"/>
        <end position="131"/>
    </location>
</feature>
<dbReference type="PANTHER" id="PTHR30250:SF21">
    <property type="entry name" value="LIPID II FLIPPASE MURJ"/>
    <property type="match status" value="1"/>
</dbReference>
<keyword evidence="5 6" id="KW-0472">Membrane</keyword>
<protein>
    <submittedName>
        <fullName evidence="7">Stage V sporulation protein B</fullName>
    </submittedName>
</protein>
<dbReference type="Pfam" id="PF01943">
    <property type="entry name" value="Polysacc_synt"/>
    <property type="match status" value="1"/>
</dbReference>
<evidence type="ECO:0000256" key="5">
    <source>
        <dbReference type="ARBA" id="ARBA00023136"/>
    </source>
</evidence>
<keyword evidence="3 6" id="KW-0812">Transmembrane</keyword>
<keyword evidence="4 6" id="KW-1133">Transmembrane helix</keyword>
<feature type="transmembrane region" description="Helical" evidence="6">
    <location>
        <begin position="341"/>
        <end position="360"/>
    </location>
</feature>
<reference evidence="7" key="1">
    <citation type="submission" date="2019-08" db="EMBL/GenBank/DDBJ databases">
        <authorList>
            <person name="Kucharzyk K."/>
            <person name="Murdoch R.W."/>
            <person name="Higgins S."/>
            <person name="Loffler F."/>
        </authorList>
    </citation>
    <scope>NUCLEOTIDE SEQUENCE</scope>
</reference>
<evidence type="ECO:0000256" key="1">
    <source>
        <dbReference type="ARBA" id="ARBA00004651"/>
    </source>
</evidence>
<accession>A0A645A4S6</accession>
<dbReference type="CDD" id="cd13124">
    <property type="entry name" value="MATE_SpoVB_like"/>
    <property type="match status" value="1"/>
</dbReference>
<feature type="transmembrane region" description="Helical" evidence="6">
    <location>
        <begin position="75"/>
        <end position="95"/>
    </location>
</feature>
<feature type="transmembrane region" description="Helical" evidence="6">
    <location>
        <begin position="6"/>
        <end position="25"/>
    </location>
</feature>
<sequence length="467" mass="50990">MSYPLYMTFVALASGVPIAMSKLIAEFNAKNDVHAVKQILKETFMIMIPIGAVASIIMLFFSKGIITALKWDSKSYYSFMVISIAPIFVCIMCTLRGFFQGMQNMTYTGISQIVEQIGRVVCGVLFAYLLLPKGIEYAAGGAAFGTVVGGILGSLYLMINYFRVRKELPKLPRKRGSSMIPLIAQAALPVSIGAAVGTIMSLIDSVVVPQRLLVAGYSAQDSAVLYGQLTGKAVTLQNIPLAVSMALCAALVPIVSEAYATFKTVELKRRVEMVYKLSFVIGIPSFLGLYFLAKPIMALVFMKDVAGFEILKFLSISIPFIIITQTTTSLLQSCGRYMLPVYNLGAGCVVKVILSYFFVAQSNVNIYGAVIGTIFGYTTTAILNYIQVSKILKIKFSITEVLLKPLMASVIMIILVVFSYNNVYNYTMSNGISCLVSIIVGVAVFSVLVIILGIFSMEDIRGKFRRH</sequence>
<evidence type="ECO:0000256" key="4">
    <source>
        <dbReference type="ARBA" id="ARBA00022989"/>
    </source>
</evidence>
<feature type="transmembrane region" description="Helical" evidence="6">
    <location>
        <begin position="366"/>
        <end position="386"/>
    </location>
</feature>
<feature type="transmembrane region" description="Helical" evidence="6">
    <location>
        <begin position="180"/>
        <end position="203"/>
    </location>
</feature>
<organism evidence="7">
    <name type="scientific">bioreactor metagenome</name>
    <dbReference type="NCBI Taxonomy" id="1076179"/>
    <lineage>
        <taxon>unclassified sequences</taxon>
        <taxon>metagenomes</taxon>
        <taxon>ecological metagenomes</taxon>
    </lineage>
</organism>
<keyword evidence="2" id="KW-1003">Cell membrane</keyword>
<evidence type="ECO:0000313" key="7">
    <source>
        <dbReference type="EMBL" id="MPM48082.1"/>
    </source>
</evidence>
<dbReference type="PANTHER" id="PTHR30250">
    <property type="entry name" value="PST FAMILY PREDICTED COLANIC ACID TRANSPORTER"/>
    <property type="match status" value="1"/>
</dbReference>
<feature type="transmembrane region" description="Helical" evidence="6">
    <location>
        <begin position="46"/>
        <end position="69"/>
    </location>
</feature>
<dbReference type="InterPro" id="IPR024923">
    <property type="entry name" value="PG_synth_SpoVB"/>
</dbReference>
<feature type="transmembrane region" description="Helical" evidence="6">
    <location>
        <begin position="313"/>
        <end position="334"/>
    </location>
</feature>
<dbReference type="InterPro" id="IPR050833">
    <property type="entry name" value="Poly_Biosynth_Transport"/>
</dbReference>
<comment type="subcellular location">
    <subcellularLocation>
        <location evidence="1">Cell membrane</location>
        <topology evidence="1">Multi-pass membrane protein</topology>
    </subcellularLocation>
</comment>
<dbReference type="InterPro" id="IPR002797">
    <property type="entry name" value="Polysacc_synth"/>
</dbReference>
<feature type="transmembrane region" description="Helical" evidence="6">
    <location>
        <begin position="406"/>
        <end position="423"/>
    </location>
</feature>
<dbReference type="GO" id="GO:0005886">
    <property type="term" value="C:plasma membrane"/>
    <property type="evidence" value="ECO:0007669"/>
    <property type="project" value="UniProtKB-SubCell"/>
</dbReference>
<proteinExistence type="predicted"/>
<evidence type="ECO:0000256" key="6">
    <source>
        <dbReference type="SAM" id="Phobius"/>
    </source>
</evidence>
<feature type="transmembrane region" description="Helical" evidence="6">
    <location>
        <begin position="435"/>
        <end position="457"/>
    </location>
</feature>
<feature type="transmembrane region" description="Helical" evidence="6">
    <location>
        <begin position="239"/>
        <end position="262"/>
    </location>
</feature>
<evidence type="ECO:0000256" key="2">
    <source>
        <dbReference type="ARBA" id="ARBA00022475"/>
    </source>
</evidence>
<dbReference type="EMBL" id="VSSQ01011946">
    <property type="protein sequence ID" value="MPM48082.1"/>
    <property type="molecule type" value="Genomic_DNA"/>
</dbReference>
<evidence type="ECO:0000256" key="3">
    <source>
        <dbReference type="ARBA" id="ARBA00022692"/>
    </source>
</evidence>